<dbReference type="PANTHER" id="PTHR40048">
    <property type="entry name" value="RHAMNOSYL O-METHYLTRANSFERASE"/>
    <property type="match status" value="1"/>
</dbReference>
<organism evidence="4">
    <name type="scientific">Calcidiscus leptoporus</name>
    <dbReference type="NCBI Taxonomy" id="127549"/>
    <lineage>
        <taxon>Eukaryota</taxon>
        <taxon>Haptista</taxon>
        <taxon>Haptophyta</taxon>
        <taxon>Prymnesiophyceae</taxon>
        <taxon>Coccolithales</taxon>
        <taxon>Calcidiscaceae</taxon>
        <taxon>Calcidiscus</taxon>
    </lineage>
</organism>
<evidence type="ECO:0008006" key="5">
    <source>
        <dbReference type="Google" id="ProtNLM"/>
    </source>
</evidence>
<gene>
    <name evidence="4" type="ORF">CLEP1334_LOCUS22689</name>
</gene>
<protein>
    <recommendedName>
        <fullName evidence="5">Rhamnosyl O-methyltransferase</fullName>
    </recommendedName>
</protein>
<keyword evidence="2" id="KW-0808">Transferase</keyword>
<dbReference type="Pfam" id="PF04989">
    <property type="entry name" value="RMNT_CmcI"/>
    <property type="match status" value="1"/>
</dbReference>
<dbReference type="InterPro" id="IPR029063">
    <property type="entry name" value="SAM-dependent_MTases_sf"/>
</dbReference>
<accession>A0A7S0P3H3</accession>
<evidence type="ECO:0000256" key="1">
    <source>
        <dbReference type="ARBA" id="ARBA00022603"/>
    </source>
</evidence>
<dbReference type="AlphaFoldDB" id="A0A7S0P3H3"/>
<dbReference type="PANTHER" id="PTHR40048:SF1">
    <property type="entry name" value="RHAMNOSYL O-METHYLTRANSFERASE"/>
    <property type="match status" value="1"/>
</dbReference>
<sequence length="435" mass="48575">MVAAQWLLIIAAAAAARHHRRIGGEDGCALYSKQSIMPCVKGSTFGCLADRAIVWIKGGCRATIQVRARNGPTENIRCGEPGDSPNVQYCNARGVVTRPHVRMQSGPPGYVFAAEDNSEEARQWRNRSSVQFALQQMAYEYSGNYSAAWRYKDRWMVTPDGRSWISLHDVATLFEIALGPMGLHAQAAAAVGVEWFGVDTQQSVTDSQMLHSLLWRLRVDLVVELGTMCGGSAIFYAKTMMAYNPRAKVLTYDVALEQQRLRLCEPFSRRRSQSPGARGLVPGLQHKHWTDLKASGNIVPVIGDPTARRSAQHELLNLTSQAQVVMVIDDGAHEMLPVIRHFKQLRQFVTPGSYYLAQDTRLDTDCAYAILTSRQHWCEPWAKLRQLGQGYAGLAIDSLTQTAEFAQEWEQDRTIEAWGVTQHPGGYLRRKITNT</sequence>
<dbReference type="Gene3D" id="3.40.50.150">
    <property type="entry name" value="Vaccinia Virus protein VP39"/>
    <property type="match status" value="1"/>
</dbReference>
<proteinExistence type="predicted"/>
<dbReference type="EMBL" id="HBER01045192">
    <property type="protein sequence ID" value="CAD8547399.1"/>
    <property type="molecule type" value="Transcribed_RNA"/>
</dbReference>
<keyword evidence="1" id="KW-0489">Methyltransferase</keyword>
<evidence type="ECO:0000256" key="3">
    <source>
        <dbReference type="SAM" id="SignalP"/>
    </source>
</evidence>
<dbReference type="GO" id="GO:0008610">
    <property type="term" value="P:lipid biosynthetic process"/>
    <property type="evidence" value="ECO:0007669"/>
    <property type="project" value="InterPro"/>
</dbReference>
<dbReference type="GO" id="GO:0008168">
    <property type="term" value="F:methyltransferase activity"/>
    <property type="evidence" value="ECO:0007669"/>
    <property type="project" value="UniProtKB-KW"/>
</dbReference>
<dbReference type="GO" id="GO:0032259">
    <property type="term" value="P:methylation"/>
    <property type="evidence" value="ECO:0007669"/>
    <property type="project" value="UniProtKB-KW"/>
</dbReference>
<feature type="chain" id="PRO_5030867869" description="Rhamnosyl O-methyltransferase" evidence="3">
    <location>
        <begin position="17"/>
        <end position="435"/>
    </location>
</feature>
<dbReference type="GO" id="GO:0005886">
    <property type="term" value="C:plasma membrane"/>
    <property type="evidence" value="ECO:0007669"/>
    <property type="project" value="TreeGrafter"/>
</dbReference>
<name>A0A7S0P3H3_9EUKA</name>
<dbReference type="SUPFAM" id="SSF53335">
    <property type="entry name" value="S-adenosyl-L-methionine-dependent methyltransferases"/>
    <property type="match status" value="1"/>
</dbReference>
<keyword evidence="3" id="KW-0732">Signal</keyword>
<evidence type="ECO:0000256" key="2">
    <source>
        <dbReference type="ARBA" id="ARBA00022679"/>
    </source>
</evidence>
<evidence type="ECO:0000313" key="4">
    <source>
        <dbReference type="EMBL" id="CAD8547399.1"/>
    </source>
</evidence>
<feature type="signal peptide" evidence="3">
    <location>
        <begin position="1"/>
        <end position="16"/>
    </location>
</feature>
<reference evidence="4" key="1">
    <citation type="submission" date="2021-01" db="EMBL/GenBank/DDBJ databases">
        <authorList>
            <person name="Corre E."/>
            <person name="Pelletier E."/>
            <person name="Niang G."/>
            <person name="Scheremetjew M."/>
            <person name="Finn R."/>
            <person name="Kale V."/>
            <person name="Holt S."/>
            <person name="Cochrane G."/>
            <person name="Meng A."/>
            <person name="Brown T."/>
            <person name="Cohen L."/>
        </authorList>
    </citation>
    <scope>NUCLEOTIDE SEQUENCE</scope>
    <source>
        <strain evidence="4">RCC1130</strain>
    </source>
</reference>
<dbReference type="InterPro" id="IPR007072">
    <property type="entry name" value="RNMT_CmcI"/>
</dbReference>